<evidence type="ECO:0000313" key="2">
    <source>
        <dbReference type="EnsemblPlants" id="OPUNC11G15390.1"/>
    </source>
</evidence>
<keyword evidence="3" id="KW-1185">Reference proteome</keyword>
<dbReference type="Gramene" id="OPUNC11G15390.1">
    <property type="protein sequence ID" value="OPUNC11G15390.1"/>
    <property type="gene ID" value="OPUNC11G15390"/>
</dbReference>
<dbReference type="HOGENOM" id="CLU_1392198_0_0_1"/>
<reference evidence="2" key="1">
    <citation type="submission" date="2015-04" db="UniProtKB">
        <authorList>
            <consortium name="EnsemblPlants"/>
        </authorList>
    </citation>
    <scope>IDENTIFICATION</scope>
</reference>
<evidence type="ECO:0000313" key="3">
    <source>
        <dbReference type="Proteomes" id="UP000026962"/>
    </source>
</evidence>
<proteinExistence type="predicted"/>
<dbReference type="STRING" id="4537.A0A0E0MGU2"/>
<dbReference type="InterPro" id="IPR005174">
    <property type="entry name" value="KIB1-4_b-propeller"/>
</dbReference>
<feature type="domain" description="KIB1-4 beta-propeller" evidence="1">
    <location>
        <begin position="96"/>
        <end position="157"/>
    </location>
</feature>
<accession>A0A0E0MGU2</accession>
<dbReference type="PANTHER" id="PTHR44586:SF23">
    <property type="entry name" value="F-BOX DOMAIN-CONTAINING PROTEIN"/>
    <property type="match status" value="1"/>
</dbReference>
<sequence length="196" mass="22621">MGNWGFLSFFPSFLARGLTSSSRIRRAELTSEEATFPLLLGDDMGQKRRAESDIENVGRYRTGLGCVRVDLYDSSSEDQDDSSWRDLLEDLITDFTVDIHLYRTDLHGKKLEAMVRLDDHALFLGYNASLCLPIKDFPGLMKPNHAYIMDDSLEFVNYFKHNRKRTWHVEHQKQILERLGGASPLEDPWLNWPAPI</sequence>
<organism evidence="2">
    <name type="scientific">Oryza punctata</name>
    <name type="common">Red rice</name>
    <dbReference type="NCBI Taxonomy" id="4537"/>
    <lineage>
        <taxon>Eukaryota</taxon>
        <taxon>Viridiplantae</taxon>
        <taxon>Streptophyta</taxon>
        <taxon>Embryophyta</taxon>
        <taxon>Tracheophyta</taxon>
        <taxon>Spermatophyta</taxon>
        <taxon>Magnoliopsida</taxon>
        <taxon>Liliopsida</taxon>
        <taxon>Poales</taxon>
        <taxon>Poaceae</taxon>
        <taxon>BOP clade</taxon>
        <taxon>Oryzoideae</taxon>
        <taxon>Oryzeae</taxon>
        <taxon>Oryzinae</taxon>
        <taxon>Oryza</taxon>
    </lineage>
</organism>
<dbReference type="Pfam" id="PF03478">
    <property type="entry name" value="Beta-prop_KIB1-4"/>
    <property type="match status" value="1"/>
</dbReference>
<dbReference type="EnsemblPlants" id="OPUNC11G15390.1">
    <property type="protein sequence ID" value="OPUNC11G15390.1"/>
    <property type="gene ID" value="OPUNC11G15390"/>
</dbReference>
<protein>
    <recommendedName>
        <fullName evidence="1">KIB1-4 beta-propeller domain-containing protein</fullName>
    </recommendedName>
</protein>
<reference evidence="2" key="2">
    <citation type="submission" date="2018-05" db="EMBL/GenBank/DDBJ databases">
        <title>OpunRS2 (Oryza punctata Reference Sequence Version 2).</title>
        <authorList>
            <person name="Zhang J."/>
            <person name="Kudrna D."/>
            <person name="Lee S."/>
            <person name="Talag J."/>
            <person name="Welchert J."/>
            <person name="Wing R.A."/>
        </authorList>
    </citation>
    <scope>NUCLEOTIDE SEQUENCE [LARGE SCALE GENOMIC DNA]</scope>
</reference>
<name>A0A0E0MGU2_ORYPU</name>
<dbReference type="AlphaFoldDB" id="A0A0E0MGU2"/>
<dbReference type="Proteomes" id="UP000026962">
    <property type="component" value="Chromosome 11"/>
</dbReference>
<dbReference type="PANTHER" id="PTHR44586">
    <property type="entry name" value="F-BOX DOMAIN CONTAINING PROTEIN, EXPRESSED"/>
    <property type="match status" value="1"/>
</dbReference>
<evidence type="ECO:0000259" key="1">
    <source>
        <dbReference type="Pfam" id="PF03478"/>
    </source>
</evidence>